<protein>
    <submittedName>
        <fullName evidence="1">Uncharacterized protein</fullName>
    </submittedName>
</protein>
<comment type="caution">
    <text evidence="1">The sequence shown here is derived from an EMBL/GenBank/DDBJ whole genome shotgun (WGS) entry which is preliminary data.</text>
</comment>
<organism evidence="1 2">
    <name type="scientific">Lactobacillus johnsonii</name>
    <dbReference type="NCBI Taxonomy" id="33959"/>
    <lineage>
        <taxon>Bacteria</taxon>
        <taxon>Bacillati</taxon>
        <taxon>Bacillota</taxon>
        <taxon>Bacilli</taxon>
        <taxon>Lactobacillales</taxon>
        <taxon>Lactobacillaceae</taxon>
        <taxon>Lactobacillus</taxon>
    </lineage>
</organism>
<dbReference type="AlphaFoldDB" id="A0A9X6P9Z5"/>
<gene>
    <name evidence="1" type="ORF">CBF50_01795</name>
</gene>
<evidence type="ECO:0000313" key="2">
    <source>
        <dbReference type="Proteomes" id="UP000215693"/>
    </source>
</evidence>
<name>A0A9X6P9Z5_LACJH</name>
<sequence length="74" mass="8783">MNLEFKITKKQIFEIFDHQYPTMKENADQVNIHSKTLEDGRRAIQLTVVLKKKDRDETPKEVELQDGDIFTTKF</sequence>
<dbReference type="EMBL" id="NGOH01000031">
    <property type="protein sequence ID" value="OYS14562.1"/>
    <property type="molecule type" value="Genomic_DNA"/>
</dbReference>
<proteinExistence type="predicted"/>
<reference evidence="1 2" key="1">
    <citation type="submission" date="2017-04" db="EMBL/GenBank/DDBJ databases">
        <authorList>
            <person name="Lin X.B."/>
            <person name="Stothard P."/>
            <person name="Tasseva G."/>
            <person name="Walter J."/>
        </authorList>
    </citation>
    <scope>NUCLEOTIDE SEQUENCE [LARGE SCALE GENOMIC DNA]</scope>
    <source>
        <strain evidence="1 2">117c</strain>
    </source>
</reference>
<dbReference type="Proteomes" id="UP000215693">
    <property type="component" value="Unassembled WGS sequence"/>
</dbReference>
<reference evidence="1 2" key="2">
    <citation type="submission" date="2017-09" db="EMBL/GenBank/DDBJ databases">
        <title>Tripartite evolution among Lactobacillus johnsonii, Lactobacillus taiwanensis, Lactobacillus reuteri and their rodent host.</title>
        <authorList>
            <person name="Wang T."/>
            <person name="Knowles S."/>
            <person name="Cheng C."/>
        </authorList>
    </citation>
    <scope>NUCLEOTIDE SEQUENCE [LARGE SCALE GENOMIC DNA]</scope>
    <source>
        <strain evidence="1 2">117c</strain>
    </source>
</reference>
<accession>A0A9X6P9Z5</accession>
<evidence type="ECO:0000313" key="1">
    <source>
        <dbReference type="EMBL" id="OYS14562.1"/>
    </source>
</evidence>
<dbReference type="RefSeq" id="WP_094498010.1">
    <property type="nucleotide sequence ID" value="NZ_NGOD01000073.1"/>
</dbReference>